<sequence>MADFAFITQDLTITHQLSDLNHLWDINPKELHKDYKQIFIYLDTEEHFKNNLINYPNLTSLTNQTIGITSHDHNAIQWMNHYPSIHGMLELKQLKCLLEKDQLQAKYDGVFVKVKNRLEKIIFNQIRWIMAKDVYSIIKTEDARFLVSHTLKDMEEKLLPYPQFSRIHRSYIVNINFIQAIEEGELIVDEEPLPIGPAYKEELMAKLLFM</sequence>
<gene>
    <name evidence="2" type="ORF">IPO85_11800</name>
</gene>
<keyword evidence="2" id="KW-0238">DNA-binding</keyword>
<proteinExistence type="predicted"/>
<dbReference type="Pfam" id="PF04397">
    <property type="entry name" value="LytTR"/>
    <property type="match status" value="1"/>
</dbReference>
<dbReference type="EMBL" id="JADKFW010000007">
    <property type="protein sequence ID" value="MBK9718173.1"/>
    <property type="molecule type" value="Genomic_DNA"/>
</dbReference>
<organism evidence="2 3">
    <name type="scientific">Candidatus Defluviibacterium haderslevense</name>
    <dbReference type="NCBI Taxonomy" id="2981993"/>
    <lineage>
        <taxon>Bacteria</taxon>
        <taxon>Pseudomonadati</taxon>
        <taxon>Bacteroidota</taxon>
        <taxon>Saprospiria</taxon>
        <taxon>Saprospirales</taxon>
        <taxon>Saprospiraceae</taxon>
        <taxon>Candidatus Defluviibacterium</taxon>
    </lineage>
</organism>
<reference evidence="2 3" key="1">
    <citation type="submission" date="2020-10" db="EMBL/GenBank/DDBJ databases">
        <title>Connecting structure to function with the recovery of over 1000 high-quality activated sludge metagenome-assembled genomes encoding full-length rRNA genes using long-read sequencing.</title>
        <authorList>
            <person name="Singleton C.M."/>
            <person name="Petriglieri F."/>
            <person name="Kristensen J.M."/>
            <person name="Kirkegaard R.H."/>
            <person name="Michaelsen T.Y."/>
            <person name="Andersen M.H."/>
            <person name="Karst S.M."/>
            <person name="Dueholm M.S."/>
            <person name="Nielsen P.H."/>
            <person name="Albertsen M."/>
        </authorList>
    </citation>
    <scope>NUCLEOTIDE SEQUENCE [LARGE SCALE GENOMIC DNA]</scope>
    <source>
        <strain evidence="2">Ribe_18-Q3-R11-54_BAT3C.373</strain>
    </source>
</reference>
<evidence type="ECO:0000313" key="2">
    <source>
        <dbReference type="EMBL" id="MBK9718173.1"/>
    </source>
</evidence>
<dbReference type="GO" id="GO:0003677">
    <property type="term" value="F:DNA binding"/>
    <property type="evidence" value="ECO:0007669"/>
    <property type="project" value="UniProtKB-KW"/>
</dbReference>
<dbReference type="InterPro" id="IPR046947">
    <property type="entry name" value="LytR-like"/>
</dbReference>
<protein>
    <submittedName>
        <fullName evidence="2">LytTR family transcriptional regulator DNA-binding domain-containing protein</fullName>
    </submittedName>
</protein>
<name>A0A9D7S9C9_9BACT</name>
<dbReference type="Gene3D" id="2.40.50.1020">
    <property type="entry name" value="LytTr DNA-binding domain"/>
    <property type="match status" value="1"/>
</dbReference>
<dbReference type="GO" id="GO:0000156">
    <property type="term" value="F:phosphorelay response regulator activity"/>
    <property type="evidence" value="ECO:0007669"/>
    <property type="project" value="InterPro"/>
</dbReference>
<dbReference type="Proteomes" id="UP000808349">
    <property type="component" value="Unassembled WGS sequence"/>
</dbReference>
<dbReference type="PANTHER" id="PTHR37299">
    <property type="entry name" value="TRANSCRIPTIONAL REGULATOR-RELATED"/>
    <property type="match status" value="1"/>
</dbReference>
<dbReference type="PANTHER" id="PTHR37299:SF1">
    <property type="entry name" value="STAGE 0 SPORULATION PROTEIN A HOMOLOG"/>
    <property type="match status" value="1"/>
</dbReference>
<dbReference type="SMART" id="SM00850">
    <property type="entry name" value="LytTR"/>
    <property type="match status" value="1"/>
</dbReference>
<evidence type="ECO:0000259" key="1">
    <source>
        <dbReference type="PROSITE" id="PS50930"/>
    </source>
</evidence>
<dbReference type="InterPro" id="IPR007492">
    <property type="entry name" value="LytTR_DNA-bd_dom"/>
</dbReference>
<dbReference type="PROSITE" id="PS50930">
    <property type="entry name" value="HTH_LYTTR"/>
    <property type="match status" value="1"/>
</dbReference>
<comment type="caution">
    <text evidence="2">The sequence shown here is derived from an EMBL/GenBank/DDBJ whole genome shotgun (WGS) entry which is preliminary data.</text>
</comment>
<feature type="domain" description="HTH LytTR-type" evidence="1">
    <location>
        <begin position="112"/>
        <end position="209"/>
    </location>
</feature>
<dbReference type="AlphaFoldDB" id="A0A9D7S9C9"/>
<evidence type="ECO:0000313" key="3">
    <source>
        <dbReference type="Proteomes" id="UP000808349"/>
    </source>
</evidence>
<accession>A0A9D7S9C9</accession>